<dbReference type="RefSeq" id="WP_238727430.1">
    <property type="nucleotide sequence ID" value="NZ_JAHQCX010000019.1"/>
</dbReference>
<dbReference type="EMBL" id="JAHQCX010000019">
    <property type="protein sequence ID" value="MBU9728467.1"/>
    <property type="molecule type" value="Genomic_DNA"/>
</dbReference>
<sequence>MIGLGTLINTAAVIVGSALGMLFKNGLNEKIQDTMMKGSGVAIIFIGVTGTLQHMLVVTENGIETQGTMLLILSLVLGSLLGQIINVETRMEQIGEKLKAAVHAKNDNHFVEGFVNTSLIICVGAMAIVGSLQDGLTGDYSMLAVKSVLDFVIVLVCASTYGAGVLFCAVPIFVYQGLITLLCSLFGVFVSDPLIANLSYIGSALIFCVGINVSFGKKFPVGNMLPALFIPVIYELLQMFHIFSL</sequence>
<dbReference type="Pfam" id="PF04474">
    <property type="entry name" value="DUF554"/>
    <property type="match status" value="1"/>
</dbReference>
<keyword evidence="1" id="KW-0472">Membrane</keyword>
<feature type="transmembrane region" description="Helical" evidence="1">
    <location>
        <begin position="165"/>
        <end position="188"/>
    </location>
</feature>
<keyword evidence="3" id="KW-1185">Reference proteome</keyword>
<keyword evidence="1" id="KW-0812">Transmembrane</keyword>
<comment type="caution">
    <text evidence="2">The sequence shown here is derived from an EMBL/GenBank/DDBJ whole genome shotgun (WGS) entry which is preliminary data.</text>
</comment>
<dbReference type="InterPro" id="IPR007563">
    <property type="entry name" value="DUF554"/>
</dbReference>
<keyword evidence="1" id="KW-1133">Transmembrane helix</keyword>
<feature type="transmembrane region" description="Helical" evidence="1">
    <location>
        <begin position="225"/>
        <end position="243"/>
    </location>
</feature>
<evidence type="ECO:0000313" key="3">
    <source>
        <dbReference type="Proteomes" id="UP001314681"/>
    </source>
</evidence>
<evidence type="ECO:0000256" key="1">
    <source>
        <dbReference type="SAM" id="Phobius"/>
    </source>
</evidence>
<dbReference type="PANTHER" id="PTHR36111:SF2">
    <property type="entry name" value="INNER MEMBRANE PROTEIN"/>
    <property type="match status" value="1"/>
</dbReference>
<organism evidence="2 3">
    <name type="scientific">Diplocloster modestus</name>
    <dbReference type="NCBI Taxonomy" id="2850322"/>
    <lineage>
        <taxon>Bacteria</taxon>
        <taxon>Bacillati</taxon>
        <taxon>Bacillota</taxon>
        <taxon>Clostridia</taxon>
        <taxon>Lachnospirales</taxon>
        <taxon>Lachnospiraceae</taxon>
        <taxon>Diplocloster</taxon>
    </lineage>
</organism>
<feature type="transmembrane region" description="Helical" evidence="1">
    <location>
        <begin position="6"/>
        <end position="23"/>
    </location>
</feature>
<name>A0ABS6KD78_9FIRM</name>
<feature type="transmembrane region" description="Helical" evidence="1">
    <location>
        <begin position="35"/>
        <end position="56"/>
    </location>
</feature>
<feature type="transmembrane region" description="Helical" evidence="1">
    <location>
        <begin position="68"/>
        <end position="89"/>
    </location>
</feature>
<reference evidence="2 3" key="1">
    <citation type="submission" date="2021-06" db="EMBL/GenBank/DDBJ databases">
        <title>Description of novel taxa of the family Lachnospiraceae.</title>
        <authorList>
            <person name="Chaplin A.V."/>
            <person name="Sokolova S.R."/>
            <person name="Pikina A.P."/>
            <person name="Korzhanova M."/>
            <person name="Belova V."/>
            <person name="Korostin D."/>
            <person name="Efimov B.A."/>
        </authorList>
    </citation>
    <scope>NUCLEOTIDE SEQUENCE [LARGE SCALE GENOMIC DNA]</scope>
    <source>
        <strain evidence="2 3">ASD4241</strain>
    </source>
</reference>
<feature type="transmembrane region" description="Helical" evidence="1">
    <location>
        <begin position="194"/>
        <end position="213"/>
    </location>
</feature>
<gene>
    <name evidence="2" type="ORF">KTH90_20925</name>
</gene>
<dbReference type="PANTHER" id="PTHR36111">
    <property type="entry name" value="INNER MEMBRANE PROTEIN-RELATED"/>
    <property type="match status" value="1"/>
</dbReference>
<protein>
    <submittedName>
        <fullName evidence="2">DUF554 domain-containing protein</fullName>
    </submittedName>
</protein>
<evidence type="ECO:0000313" key="2">
    <source>
        <dbReference type="EMBL" id="MBU9728467.1"/>
    </source>
</evidence>
<accession>A0ABS6KD78</accession>
<feature type="transmembrane region" description="Helical" evidence="1">
    <location>
        <begin position="140"/>
        <end position="158"/>
    </location>
</feature>
<dbReference type="Proteomes" id="UP001314681">
    <property type="component" value="Unassembled WGS sequence"/>
</dbReference>
<proteinExistence type="predicted"/>
<feature type="transmembrane region" description="Helical" evidence="1">
    <location>
        <begin position="110"/>
        <end position="128"/>
    </location>
</feature>